<dbReference type="GO" id="GO:0008360">
    <property type="term" value="P:regulation of cell shape"/>
    <property type="evidence" value="ECO:0007669"/>
    <property type="project" value="UniProtKB-UniRule"/>
</dbReference>
<dbReference type="GO" id="GO:0071972">
    <property type="term" value="F:peptidoglycan L,D-transpeptidase activity"/>
    <property type="evidence" value="ECO:0007669"/>
    <property type="project" value="TreeGrafter"/>
</dbReference>
<dbReference type="CDD" id="cd16913">
    <property type="entry name" value="YkuD_like"/>
    <property type="match status" value="1"/>
</dbReference>
<keyword evidence="7" id="KW-0472">Membrane</keyword>
<dbReference type="PANTHER" id="PTHR30582:SF2">
    <property type="entry name" value="L,D-TRANSPEPTIDASE YCIB-RELATED"/>
    <property type="match status" value="1"/>
</dbReference>
<keyword evidence="7" id="KW-0812">Transmembrane</keyword>
<evidence type="ECO:0000259" key="8">
    <source>
        <dbReference type="PROSITE" id="PS52029"/>
    </source>
</evidence>
<dbReference type="PROSITE" id="PS52029">
    <property type="entry name" value="LD_TPASE"/>
    <property type="match status" value="1"/>
</dbReference>
<keyword evidence="4 6" id="KW-0573">Peptidoglycan synthesis</keyword>
<dbReference type="UniPathway" id="UPA00219"/>
<keyword evidence="3 6" id="KW-0133">Cell shape</keyword>
<evidence type="ECO:0000313" key="9">
    <source>
        <dbReference type="EMBL" id="RUR03332.1"/>
    </source>
</evidence>
<sequence length="459" mass="47882">MVEKLEWAPAEPERKKRRLGLWLGIPGGVLAVGATVASLVLVAPGVSAAGADMGWRTSALAAQSISDSLAALEVTVVDDGSDATLTGAELGLSVDAEAVAQQAHDDHPLWNVGSWNTGSLPLDVQIDEETAVAALQSAVPDLFAEPVDAGVAYDGASKTFTAVAATAGRGVDVASLAASISAALTDGGNAITVTPTTREVEADVTTATAETQATSLNTMIAQAGFYIDGEKAVGIDPATVASWLTVEPEGTGFTVTVDRAAIDPVVAPLAESVNRDAVDERVVTDSAGKRLRVIQKGQDGWQLATIDGVADAFAQQLAAGDGVYDLDVAVQESKSIELYRRIDVDKSDGLTRLYENEKLVATYSMAIGKPGTPTDNGNFRVYAQLVKQDMGCVPGFDYCTENVPWVTYFNGDQGLHGTYWHSNFGAGAMMSHGCVNLTISAAEAVYRFAQVGTEVSVHD</sequence>
<dbReference type="GO" id="GO:0016740">
    <property type="term" value="F:transferase activity"/>
    <property type="evidence" value="ECO:0007669"/>
    <property type="project" value="UniProtKB-KW"/>
</dbReference>
<dbReference type="EMBL" id="RZGZ01000001">
    <property type="protein sequence ID" value="RUR03332.1"/>
    <property type="molecule type" value="Genomic_DNA"/>
</dbReference>
<accession>A0A433JVW6</accession>
<reference evidence="9 10" key="1">
    <citation type="submission" date="2018-12" db="EMBL/GenBank/DDBJ databases">
        <authorList>
            <person name="Li F."/>
        </authorList>
    </citation>
    <scope>NUCLEOTIDE SEQUENCE [LARGE SCALE GENOMIC DNA]</scope>
    <source>
        <strain evidence="9 10">EGI 6500705</strain>
    </source>
</reference>
<dbReference type="InterPro" id="IPR038063">
    <property type="entry name" value="Transpep_catalytic_dom"/>
</dbReference>
<dbReference type="InterPro" id="IPR022029">
    <property type="entry name" value="YoaR-like_PG-bd"/>
</dbReference>
<dbReference type="Pfam" id="PF03734">
    <property type="entry name" value="YkuD"/>
    <property type="match status" value="1"/>
</dbReference>
<dbReference type="PANTHER" id="PTHR30582">
    <property type="entry name" value="L,D-TRANSPEPTIDASE"/>
    <property type="match status" value="1"/>
</dbReference>
<dbReference type="AlphaFoldDB" id="A0A433JVW6"/>
<feature type="active site" description="Proton donor/acceptor" evidence="6">
    <location>
        <position position="416"/>
    </location>
</feature>
<proteinExistence type="predicted"/>
<comment type="pathway">
    <text evidence="1 6">Cell wall biogenesis; peptidoglycan biosynthesis.</text>
</comment>
<dbReference type="Proteomes" id="UP000274909">
    <property type="component" value="Unassembled WGS sequence"/>
</dbReference>
<dbReference type="Gene3D" id="2.40.440.10">
    <property type="entry name" value="L,D-transpeptidase catalytic domain-like"/>
    <property type="match status" value="1"/>
</dbReference>
<organism evidence="9 10">
    <name type="scientific">Labedella endophytica</name>
    <dbReference type="NCBI Taxonomy" id="1523160"/>
    <lineage>
        <taxon>Bacteria</taxon>
        <taxon>Bacillati</taxon>
        <taxon>Actinomycetota</taxon>
        <taxon>Actinomycetes</taxon>
        <taxon>Micrococcales</taxon>
        <taxon>Microbacteriaceae</taxon>
        <taxon>Labedella</taxon>
    </lineage>
</organism>
<dbReference type="OrthoDB" id="3176960at2"/>
<dbReference type="GO" id="GO:0018104">
    <property type="term" value="P:peptidoglycan-protein cross-linking"/>
    <property type="evidence" value="ECO:0007669"/>
    <property type="project" value="TreeGrafter"/>
</dbReference>
<keyword evidence="5 6" id="KW-0961">Cell wall biogenesis/degradation</keyword>
<dbReference type="RefSeq" id="WP_127046616.1">
    <property type="nucleotide sequence ID" value="NZ_RZGZ01000001.1"/>
</dbReference>
<evidence type="ECO:0000256" key="7">
    <source>
        <dbReference type="SAM" id="Phobius"/>
    </source>
</evidence>
<keyword evidence="10" id="KW-1185">Reference proteome</keyword>
<keyword evidence="7" id="KW-1133">Transmembrane helix</keyword>
<evidence type="ECO:0000256" key="3">
    <source>
        <dbReference type="ARBA" id="ARBA00022960"/>
    </source>
</evidence>
<protein>
    <submittedName>
        <fullName evidence="9">Murein L,D-transpeptidase</fullName>
    </submittedName>
</protein>
<dbReference type="GO" id="GO:0071555">
    <property type="term" value="P:cell wall organization"/>
    <property type="evidence" value="ECO:0007669"/>
    <property type="project" value="UniProtKB-UniRule"/>
</dbReference>
<evidence type="ECO:0000256" key="1">
    <source>
        <dbReference type="ARBA" id="ARBA00004752"/>
    </source>
</evidence>
<dbReference type="Pfam" id="PF12229">
    <property type="entry name" value="PG_binding_4"/>
    <property type="match status" value="1"/>
</dbReference>
<evidence type="ECO:0000256" key="6">
    <source>
        <dbReference type="PROSITE-ProRule" id="PRU01373"/>
    </source>
</evidence>
<keyword evidence="2" id="KW-0808">Transferase</keyword>
<name>A0A433JVW6_9MICO</name>
<evidence type="ECO:0000256" key="5">
    <source>
        <dbReference type="ARBA" id="ARBA00023316"/>
    </source>
</evidence>
<dbReference type="InterPro" id="IPR038054">
    <property type="entry name" value="LD_TPept-like_central_sf"/>
</dbReference>
<evidence type="ECO:0000256" key="2">
    <source>
        <dbReference type="ARBA" id="ARBA00022679"/>
    </source>
</evidence>
<dbReference type="InterPro" id="IPR050979">
    <property type="entry name" value="LD-transpeptidase"/>
</dbReference>
<feature type="domain" description="L,D-TPase catalytic" evidence="8">
    <location>
        <begin position="340"/>
        <end position="458"/>
    </location>
</feature>
<comment type="caution">
    <text evidence="9">The sequence shown here is derived from an EMBL/GenBank/DDBJ whole genome shotgun (WGS) entry which is preliminary data.</text>
</comment>
<dbReference type="Gene3D" id="3.10.20.800">
    <property type="match status" value="1"/>
</dbReference>
<dbReference type="SUPFAM" id="SSF141523">
    <property type="entry name" value="L,D-transpeptidase catalytic domain-like"/>
    <property type="match status" value="1"/>
</dbReference>
<feature type="active site" description="Nucleophile" evidence="6">
    <location>
        <position position="434"/>
    </location>
</feature>
<gene>
    <name evidence="9" type="ORF">ELQ94_01915</name>
</gene>
<evidence type="ECO:0000256" key="4">
    <source>
        <dbReference type="ARBA" id="ARBA00022984"/>
    </source>
</evidence>
<feature type="transmembrane region" description="Helical" evidence="7">
    <location>
        <begin position="21"/>
        <end position="43"/>
    </location>
</feature>
<evidence type="ECO:0000313" key="10">
    <source>
        <dbReference type="Proteomes" id="UP000274909"/>
    </source>
</evidence>
<dbReference type="InterPro" id="IPR005490">
    <property type="entry name" value="LD_TPept_cat_dom"/>
</dbReference>
<dbReference type="GO" id="GO:0005576">
    <property type="term" value="C:extracellular region"/>
    <property type="evidence" value="ECO:0007669"/>
    <property type="project" value="TreeGrafter"/>
</dbReference>